<dbReference type="Pfam" id="PF13432">
    <property type="entry name" value="TPR_16"/>
    <property type="match status" value="1"/>
</dbReference>
<dbReference type="InterPro" id="IPR013105">
    <property type="entry name" value="TPR_2"/>
</dbReference>
<organism evidence="4 5">
    <name type="scientific">Caulifigura coniformis</name>
    <dbReference type="NCBI Taxonomy" id="2527983"/>
    <lineage>
        <taxon>Bacteria</taxon>
        <taxon>Pseudomonadati</taxon>
        <taxon>Planctomycetota</taxon>
        <taxon>Planctomycetia</taxon>
        <taxon>Planctomycetales</taxon>
        <taxon>Planctomycetaceae</taxon>
        <taxon>Caulifigura</taxon>
    </lineage>
</organism>
<dbReference type="InterPro" id="IPR011990">
    <property type="entry name" value="TPR-like_helical_dom_sf"/>
</dbReference>
<dbReference type="InParanoid" id="A0A517S7Z0"/>
<sequence length="312" mass="34703">MPTVSDVGPLCEQARALMKQKKVSEARSLFEQAIELDPRSIPAFEGAAATAYAEKDFERAAAHYKRLTLLDLRHAQPAVNLGAVCNRMGDYAGALKTLRTAVSKDRKCAAAYYNMGIAHKGLNQLSMAVTAYKEAVRLDPKMVDASFNLANLLLEMGSFQQAVVYFEKALEADPAFEKARRGLQRAHDAKDESKKNQKAFGRLVDEELTAKNQEEVEYRLLTPKERFDDRTDLHQLAKETENLAIATLSQLHDELTPALQKMQHAASAGGETRNLGAESEALREAVMHFQSVAAAFNEKLAALREHERLMRD</sequence>
<gene>
    <name evidence="4" type="ORF">Pan44_02670</name>
</gene>
<dbReference type="AlphaFoldDB" id="A0A517S7Z0"/>
<dbReference type="Proteomes" id="UP000315700">
    <property type="component" value="Chromosome"/>
</dbReference>
<dbReference type="RefSeq" id="WP_145026513.1">
    <property type="nucleotide sequence ID" value="NZ_CP036271.1"/>
</dbReference>
<protein>
    <submittedName>
        <fullName evidence="4">Tetratricopeptide repeat protein</fullName>
    </submittedName>
</protein>
<proteinExistence type="predicted"/>
<feature type="repeat" description="TPR" evidence="3">
    <location>
        <begin position="143"/>
        <end position="176"/>
    </location>
</feature>
<dbReference type="KEGG" id="ccos:Pan44_02670"/>
<dbReference type="EMBL" id="CP036271">
    <property type="protein sequence ID" value="QDT52258.1"/>
    <property type="molecule type" value="Genomic_DNA"/>
</dbReference>
<name>A0A517S7Z0_9PLAN</name>
<dbReference type="PROSITE" id="PS50293">
    <property type="entry name" value="TPR_REGION"/>
    <property type="match status" value="2"/>
</dbReference>
<evidence type="ECO:0000313" key="4">
    <source>
        <dbReference type="EMBL" id="QDT52258.1"/>
    </source>
</evidence>
<reference evidence="4 5" key="1">
    <citation type="submission" date="2019-02" db="EMBL/GenBank/DDBJ databases">
        <title>Deep-cultivation of Planctomycetes and their phenomic and genomic characterization uncovers novel biology.</title>
        <authorList>
            <person name="Wiegand S."/>
            <person name="Jogler M."/>
            <person name="Boedeker C."/>
            <person name="Pinto D."/>
            <person name="Vollmers J."/>
            <person name="Rivas-Marin E."/>
            <person name="Kohn T."/>
            <person name="Peeters S.H."/>
            <person name="Heuer A."/>
            <person name="Rast P."/>
            <person name="Oberbeckmann S."/>
            <person name="Bunk B."/>
            <person name="Jeske O."/>
            <person name="Meyerdierks A."/>
            <person name="Storesund J.E."/>
            <person name="Kallscheuer N."/>
            <person name="Luecker S."/>
            <person name="Lage O.M."/>
            <person name="Pohl T."/>
            <person name="Merkel B.J."/>
            <person name="Hornburger P."/>
            <person name="Mueller R.-W."/>
            <person name="Bruemmer F."/>
            <person name="Labrenz M."/>
            <person name="Spormann A.M."/>
            <person name="Op den Camp H."/>
            <person name="Overmann J."/>
            <person name="Amann R."/>
            <person name="Jetten M.S.M."/>
            <person name="Mascher T."/>
            <person name="Medema M.H."/>
            <person name="Devos D.P."/>
            <person name="Kaster A.-K."/>
            <person name="Ovreas L."/>
            <person name="Rohde M."/>
            <person name="Galperin M.Y."/>
            <person name="Jogler C."/>
        </authorList>
    </citation>
    <scope>NUCLEOTIDE SEQUENCE [LARGE SCALE GENOMIC DNA]</scope>
    <source>
        <strain evidence="4 5">Pan44</strain>
    </source>
</reference>
<dbReference type="Pfam" id="PF07719">
    <property type="entry name" value="TPR_2"/>
    <property type="match status" value="1"/>
</dbReference>
<evidence type="ECO:0000256" key="1">
    <source>
        <dbReference type="ARBA" id="ARBA00022737"/>
    </source>
</evidence>
<feature type="repeat" description="TPR" evidence="3">
    <location>
        <begin position="109"/>
        <end position="142"/>
    </location>
</feature>
<dbReference type="PROSITE" id="PS50005">
    <property type="entry name" value="TPR"/>
    <property type="match status" value="3"/>
</dbReference>
<dbReference type="SUPFAM" id="SSF48452">
    <property type="entry name" value="TPR-like"/>
    <property type="match status" value="1"/>
</dbReference>
<evidence type="ECO:0000256" key="3">
    <source>
        <dbReference type="PROSITE-ProRule" id="PRU00339"/>
    </source>
</evidence>
<keyword evidence="5" id="KW-1185">Reference proteome</keyword>
<feature type="repeat" description="TPR" evidence="3">
    <location>
        <begin position="7"/>
        <end position="40"/>
    </location>
</feature>
<keyword evidence="2 3" id="KW-0802">TPR repeat</keyword>
<evidence type="ECO:0000313" key="5">
    <source>
        <dbReference type="Proteomes" id="UP000315700"/>
    </source>
</evidence>
<dbReference type="SMART" id="SM00028">
    <property type="entry name" value="TPR"/>
    <property type="match status" value="5"/>
</dbReference>
<dbReference type="PANTHER" id="PTHR44998">
    <property type="match status" value="1"/>
</dbReference>
<keyword evidence="1" id="KW-0677">Repeat</keyword>
<dbReference type="OrthoDB" id="267414at2"/>
<evidence type="ECO:0000256" key="2">
    <source>
        <dbReference type="ARBA" id="ARBA00022803"/>
    </source>
</evidence>
<dbReference type="PANTHER" id="PTHR44998:SF1">
    <property type="entry name" value="UDP-N-ACETYLGLUCOSAMINE--PEPTIDE N-ACETYLGLUCOSAMINYLTRANSFERASE 110 KDA SUBUNIT"/>
    <property type="match status" value="1"/>
</dbReference>
<dbReference type="Gene3D" id="1.25.40.10">
    <property type="entry name" value="Tetratricopeptide repeat domain"/>
    <property type="match status" value="2"/>
</dbReference>
<accession>A0A517S7Z0</accession>
<dbReference type="InterPro" id="IPR019734">
    <property type="entry name" value="TPR_rpt"/>
</dbReference>